<accession>A0ABU0ZJH1</accession>
<dbReference type="Gene3D" id="3.40.960.10">
    <property type="entry name" value="VSR Endonuclease"/>
    <property type="match status" value="1"/>
</dbReference>
<name>A0ABU0ZJH1_9ACTN</name>
<feature type="domain" description="DUF559" evidence="1">
    <location>
        <begin position="239"/>
        <end position="307"/>
    </location>
</feature>
<sequence>MPVPGRAASELDWLLFEQDGVLTTAQATALLGRGRLRGLLDSGRWRRLCRGVLIAHNGPLTAGQARWVAILAAGDGALLAGLTAAREGGLRWPRPGPLHLLVPDGHRYPDLRRRLPLEMPAVVLHRTSTLPQSHVQVGRPMRTTMPRAIVDAAQWARTEDEARTVVAAACQQRLVTPAEVRAVLSAMPRARRRRLALETLTLAEGGATALSEIDFVKLCRRYRLPAPDLQERRRDQAGRNRYLDAYWRKQRVHVEVDGAHHMEARQWEADMRRQNEIWIRGDRVLRFPAWQVRHRPDEVALQLRRALDIEI</sequence>
<keyword evidence="3" id="KW-1185">Reference proteome</keyword>
<protein>
    <submittedName>
        <fullName evidence="2">DUF559 domain-containing protein</fullName>
    </submittedName>
</protein>
<comment type="caution">
    <text evidence="2">The sequence shown here is derived from an EMBL/GenBank/DDBJ whole genome shotgun (WGS) entry which is preliminary data.</text>
</comment>
<evidence type="ECO:0000313" key="3">
    <source>
        <dbReference type="Proteomes" id="UP001230908"/>
    </source>
</evidence>
<evidence type="ECO:0000259" key="1">
    <source>
        <dbReference type="Pfam" id="PF04480"/>
    </source>
</evidence>
<dbReference type="EMBL" id="JAVHUY010000015">
    <property type="protein sequence ID" value="MDQ7906425.1"/>
    <property type="molecule type" value="Genomic_DNA"/>
</dbReference>
<reference evidence="2 3" key="1">
    <citation type="submission" date="2023-08" db="EMBL/GenBank/DDBJ databases">
        <title>Phytohabitans sansha sp. nov., isolated from marine sediment.</title>
        <authorList>
            <person name="Zhao Y."/>
            <person name="Yi K."/>
        </authorList>
    </citation>
    <scope>NUCLEOTIDE SEQUENCE [LARGE SCALE GENOMIC DNA]</scope>
    <source>
        <strain evidence="2 3">ZYX-F-186</strain>
    </source>
</reference>
<dbReference type="Proteomes" id="UP001230908">
    <property type="component" value="Unassembled WGS sequence"/>
</dbReference>
<evidence type="ECO:0000313" key="2">
    <source>
        <dbReference type="EMBL" id="MDQ7906425.1"/>
    </source>
</evidence>
<dbReference type="RefSeq" id="WP_308713695.1">
    <property type="nucleotide sequence ID" value="NZ_JAVHUY010000015.1"/>
</dbReference>
<dbReference type="Pfam" id="PF04480">
    <property type="entry name" value="DUF559"/>
    <property type="match status" value="1"/>
</dbReference>
<organism evidence="2 3">
    <name type="scientific">Phytohabitans maris</name>
    <dbReference type="NCBI Taxonomy" id="3071409"/>
    <lineage>
        <taxon>Bacteria</taxon>
        <taxon>Bacillati</taxon>
        <taxon>Actinomycetota</taxon>
        <taxon>Actinomycetes</taxon>
        <taxon>Micromonosporales</taxon>
        <taxon>Micromonosporaceae</taxon>
    </lineage>
</organism>
<proteinExistence type="predicted"/>
<gene>
    <name evidence="2" type="ORF">RB614_18070</name>
</gene>
<dbReference type="InterPro" id="IPR007569">
    <property type="entry name" value="DUF559"/>
</dbReference>